<keyword evidence="7" id="KW-1133">Transmembrane helix</keyword>
<dbReference type="Pfam" id="PF16923">
    <property type="entry name" value="Glyco_hydro_63N"/>
    <property type="match status" value="1"/>
</dbReference>
<evidence type="ECO:0000256" key="4">
    <source>
        <dbReference type="ARBA" id="ARBA00022801"/>
    </source>
</evidence>
<dbReference type="InterPro" id="IPR012341">
    <property type="entry name" value="6hp_glycosidase-like_sf"/>
</dbReference>
<gene>
    <name evidence="18" type="ORF">C1H76_8281</name>
</gene>
<comment type="catalytic activity">
    <reaction evidence="12 13">
        <text>N(4)-(alpha-D-Glc-(1-&gt;2)-alpha-D-Glc-(1-&gt;3)-alpha-D-Glc-(1-&gt;3)-alpha-D-Man-(1-&gt;2)-alpha-D-Man-(1-&gt;2)-alpha-D-Man-(1-&gt;3)-[alpha-D-Man-(1-&gt;2)-alpha-D-Man-(1-&gt;3)-[alpha-D-Man-(1-&gt;2)-alpha-D-Man-(1-&gt;6)]-alpha-D-Man-(1-&gt;6)]-beta-D-Man-(1-&gt;4)-beta-D-GlcNAc-(1-&gt;4)-beta-D-GlcNAc)-L-asparaginyl-[protein] + H2O = N(4)-(alpha-D-Glc-(1-&gt;3)-alpha-D-Glc-(1-&gt;3)-alpha-D-Man-(1-&gt;2)-alpha-D-Man-(1-&gt;2)-alpha-D-Man-(1-&gt;3)-[alpha-D-Man-(1-&gt;2)-alpha-D-Man-(1-&gt;3)-[alpha-D-Man-(1-&gt;2)-alpha-D-Man-(1-&gt;6)]-alpha-D-Man-(1-&gt;6)]-beta-D-Man-(1-&gt;4)-beta-D-GlcNAc-(1-&gt;4)-beta-D-GlcNAc)-L-asparaginyl-[protein] + beta-D-glucose</text>
        <dbReference type="Rhea" id="RHEA:55988"/>
        <dbReference type="Rhea" id="RHEA-COMP:12806"/>
        <dbReference type="Rhea" id="RHEA-COMP:14355"/>
        <dbReference type="ChEBI" id="CHEBI:15377"/>
        <dbReference type="ChEBI" id="CHEBI:15903"/>
        <dbReference type="ChEBI" id="CHEBI:59082"/>
        <dbReference type="ChEBI" id="CHEBI:132537"/>
        <dbReference type="EC" id="3.2.1.106"/>
    </reaction>
</comment>
<comment type="function">
    <text evidence="13">Cleaves the distal alpha 1,2-linked glucose residue from the Glc(3)Man(9)GlcNAc(2) oligosaccharide precursor.</text>
</comment>
<dbReference type="InterPro" id="IPR004888">
    <property type="entry name" value="Glycoside_hydrolase_63"/>
</dbReference>
<keyword evidence="5 13" id="KW-0256">Endoplasmic reticulum</keyword>
<keyword evidence="9 14" id="KW-0325">Glycoprotein</keyword>
<evidence type="ECO:0000256" key="3">
    <source>
        <dbReference type="ARBA" id="ARBA00022692"/>
    </source>
</evidence>
<dbReference type="InterPro" id="IPR038518">
    <property type="entry name" value="Glyco_hydro_63N_sf"/>
</dbReference>
<keyword evidence="3" id="KW-0812">Transmembrane</keyword>
<dbReference type="FunFam" id="1.50.10.10:FF:000027">
    <property type="entry name" value="Probable mannosyl-oligosaccharide glucosidase"/>
    <property type="match status" value="1"/>
</dbReference>
<accession>A0A4U7AMX5</accession>
<keyword evidence="4 13" id="KW-0378">Hydrolase</keyword>
<feature type="domain" description="Glycosyl hydrolase family 63 C-terminal" evidence="16">
    <location>
        <begin position="308"/>
        <end position="791"/>
    </location>
</feature>
<evidence type="ECO:0000256" key="2">
    <source>
        <dbReference type="ARBA" id="ARBA00010833"/>
    </source>
</evidence>
<evidence type="ECO:0000259" key="16">
    <source>
        <dbReference type="Pfam" id="PF03200"/>
    </source>
</evidence>
<dbReference type="EMBL" id="PTQR01000114">
    <property type="protein sequence ID" value="TKX19433.1"/>
    <property type="molecule type" value="Genomic_DNA"/>
</dbReference>
<proteinExistence type="inferred from homology"/>
<organism evidence="18 19">
    <name type="scientific">Elsinoe australis</name>
    <dbReference type="NCBI Taxonomy" id="40998"/>
    <lineage>
        <taxon>Eukaryota</taxon>
        <taxon>Fungi</taxon>
        <taxon>Dikarya</taxon>
        <taxon>Ascomycota</taxon>
        <taxon>Pezizomycotina</taxon>
        <taxon>Dothideomycetes</taxon>
        <taxon>Dothideomycetidae</taxon>
        <taxon>Myriangiales</taxon>
        <taxon>Elsinoaceae</taxon>
        <taxon>Elsinoe</taxon>
    </lineage>
</organism>
<feature type="signal peptide" evidence="15">
    <location>
        <begin position="1"/>
        <end position="27"/>
    </location>
</feature>
<dbReference type="InterPro" id="IPR008928">
    <property type="entry name" value="6-hairpin_glycosidase_sf"/>
</dbReference>
<comment type="caution">
    <text evidence="18">The sequence shown here is derived from an EMBL/GenBank/DDBJ whole genome shotgun (WGS) entry which is preliminary data.</text>
</comment>
<dbReference type="GO" id="GO:0006487">
    <property type="term" value="P:protein N-linked glycosylation"/>
    <property type="evidence" value="ECO:0007669"/>
    <property type="project" value="UniProtKB-UniRule"/>
</dbReference>
<evidence type="ECO:0000256" key="12">
    <source>
        <dbReference type="ARBA" id="ARBA00052431"/>
    </source>
</evidence>
<dbReference type="GO" id="GO:0004573">
    <property type="term" value="F:Glc3Man9GlcNAc2 oligosaccharide glucosidase activity"/>
    <property type="evidence" value="ECO:0007669"/>
    <property type="project" value="UniProtKB-UniRule"/>
</dbReference>
<dbReference type="EC" id="3.2.1.106" evidence="11 13"/>
<dbReference type="Proteomes" id="UP000308133">
    <property type="component" value="Unassembled WGS sequence"/>
</dbReference>
<evidence type="ECO:0000259" key="17">
    <source>
        <dbReference type="Pfam" id="PF16923"/>
    </source>
</evidence>
<evidence type="ECO:0000313" key="19">
    <source>
        <dbReference type="Proteomes" id="UP000308133"/>
    </source>
</evidence>
<sequence>MKGAETRHWPLARLFLLIQLLCTLSWAAEESVFTKASNESLLWGAYRPNLYFGIRPRLPKSLMTGLLWARVEDFQSVQNNFRYTCEQHEGMAGYGWDSYDPRLGGTQTIKDAGNGIDITTDFVKFPDRGSNGGSWGAKIKGTLRPDSAPNTKSTVVFSLGLEGLGSLEVDDSDSDAEELGYTGDVNFKGQTGDLGEFSITVTEGKGDHPRHALQGKKLDPLERTRVHSLQVPDAAIWQAKQVMFSSMKDTVDDYIERFGQENMPPPYQTYRITNQPGHGNIHLVQKTFEGSFEFEVVYSQGSGNVKASEIDGQTKLVNKQISERYDKTHKPVAPFTRARQETFSKSLLSNLIGGIGYFHGDQMIDRSYAEEYEEANEGFWEETAAARAKNAQQLEGPYELFTSIPSRPFFPRGFLWDEGFHLIPIVDWDIELTLQIVKSWFNTMDEDGWIPREQILGPEARSKVPQEFQVQYPHYANPPTLFFILEALLEKSKISTIPNSHPFISSGEQIQSYLSELYPLLKRQYNWFRRTQKGDVKSYDRVAFSQKEAYRWRGSTKTHLLTSGLDDYPRAETPHPGELHVDLISWMGMMTRVMRRIAGTLKLSDDEAEYETLATAIERNIADLHWSKEHKTYCDATVDEYEESIHVCHKGYISIFPFMTGLIPHDDEKMKHTLDLISDKEELWSDHGIRSLSKKDEFYGTAENYWRSPVWMPMNYLIVKELYNVATGKGPYAGKAKEMYISLRKNLVDTVFNSWKETGFAWEQYNPETGAGQRTQHFTGWTSLVVKIMAMPDLESGVAGSKAGQKQEPIKDEL</sequence>
<comment type="pathway">
    <text evidence="14">Glycan metabolism; N-glycan degradation.</text>
</comment>
<dbReference type="InterPro" id="IPR031631">
    <property type="entry name" value="Glyco_hydro_63N"/>
</dbReference>
<keyword evidence="15" id="KW-0732">Signal</keyword>
<evidence type="ECO:0000256" key="10">
    <source>
        <dbReference type="ARBA" id="ARBA00023295"/>
    </source>
</evidence>
<evidence type="ECO:0000256" key="8">
    <source>
        <dbReference type="ARBA" id="ARBA00023136"/>
    </source>
</evidence>
<evidence type="ECO:0000256" key="11">
    <source>
        <dbReference type="ARBA" id="ARBA00038888"/>
    </source>
</evidence>
<dbReference type="AlphaFoldDB" id="A0A4U7AMX5"/>
<evidence type="ECO:0000256" key="9">
    <source>
        <dbReference type="ARBA" id="ARBA00023180"/>
    </source>
</evidence>
<evidence type="ECO:0000256" key="14">
    <source>
        <dbReference type="RuleBase" id="RU369107"/>
    </source>
</evidence>
<protein>
    <recommendedName>
        <fullName evidence="11 13">Mannosyl-oligosaccharide glucosidase</fullName>
        <ecNumber evidence="11 13">3.2.1.106</ecNumber>
    </recommendedName>
    <alternativeName>
        <fullName evidence="14">Glucosidase I</fullName>
    </alternativeName>
</protein>
<evidence type="ECO:0000256" key="5">
    <source>
        <dbReference type="ARBA" id="ARBA00022824"/>
    </source>
</evidence>
<reference evidence="18 19" key="1">
    <citation type="submission" date="2018-02" db="EMBL/GenBank/DDBJ databases">
        <title>Draft genome sequences of Elsinoe sp., causing black scab on jojoba.</title>
        <authorList>
            <person name="Stodart B."/>
            <person name="Jeffress S."/>
            <person name="Ash G."/>
            <person name="Arun Chinnappa K."/>
        </authorList>
    </citation>
    <scope>NUCLEOTIDE SEQUENCE [LARGE SCALE GENOMIC DNA]</scope>
    <source>
        <strain evidence="18 19">Hillstone_2</strain>
    </source>
</reference>
<comment type="similarity">
    <text evidence="2 13">Belongs to the glycosyl hydrolase 63 family.</text>
</comment>
<evidence type="ECO:0000313" key="18">
    <source>
        <dbReference type="EMBL" id="TKX19433.1"/>
    </source>
</evidence>
<evidence type="ECO:0000256" key="6">
    <source>
        <dbReference type="ARBA" id="ARBA00022968"/>
    </source>
</evidence>
<evidence type="ECO:0000256" key="15">
    <source>
        <dbReference type="SAM" id="SignalP"/>
    </source>
</evidence>
<feature type="domain" description="Glycosyl hydrolase family 63 N-terminal" evidence="17">
    <location>
        <begin position="40"/>
        <end position="270"/>
    </location>
</feature>
<dbReference type="Pfam" id="PF03200">
    <property type="entry name" value="Glyco_hydro_63"/>
    <property type="match status" value="1"/>
</dbReference>
<keyword evidence="6" id="KW-0735">Signal-anchor</keyword>
<dbReference type="GO" id="GO:0009311">
    <property type="term" value="P:oligosaccharide metabolic process"/>
    <property type="evidence" value="ECO:0007669"/>
    <property type="project" value="UniProtKB-UniRule"/>
</dbReference>
<evidence type="ECO:0000256" key="1">
    <source>
        <dbReference type="ARBA" id="ARBA00004648"/>
    </source>
</evidence>
<evidence type="ECO:0000256" key="7">
    <source>
        <dbReference type="ARBA" id="ARBA00022989"/>
    </source>
</evidence>
<dbReference type="SUPFAM" id="SSF48208">
    <property type="entry name" value="Six-hairpin glycosidases"/>
    <property type="match status" value="1"/>
</dbReference>
<comment type="subcellular location">
    <subcellularLocation>
        <location evidence="1 13">Endoplasmic reticulum membrane</location>
        <topology evidence="1 13">Single-pass type II membrane protein</topology>
    </subcellularLocation>
</comment>
<dbReference type="Gene3D" id="1.50.10.10">
    <property type="match status" value="1"/>
</dbReference>
<dbReference type="PANTHER" id="PTHR10412">
    <property type="entry name" value="MANNOSYL-OLIGOSACCHARIDE GLUCOSIDASE"/>
    <property type="match status" value="1"/>
</dbReference>
<dbReference type="GO" id="GO:0005789">
    <property type="term" value="C:endoplasmic reticulum membrane"/>
    <property type="evidence" value="ECO:0007669"/>
    <property type="project" value="UniProtKB-SubCell"/>
</dbReference>
<dbReference type="PANTHER" id="PTHR10412:SF11">
    <property type="entry name" value="MANNOSYL-OLIGOSACCHARIDE GLUCOSIDASE"/>
    <property type="match status" value="1"/>
</dbReference>
<evidence type="ECO:0000256" key="13">
    <source>
        <dbReference type="RuleBase" id="RU368089"/>
    </source>
</evidence>
<name>A0A4U7AMX5_9PEZI</name>
<dbReference type="Gene3D" id="2.70.98.110">
    <property type="entry name" value="Glycosyl hydrolase family 63, N-terminal domain"/>
    <property type="match status" value="1"/>
</dbReference>
<feature type="chain" id="PRO_5020911079" description="Mannosyl-oligosaccharide glucosidase" evidence="15">
    <location>
        <begin position="28"/>
        <end position="814"/>
    </location>
</feature>
<keyword evidence="10 13" id="KW-0326">Glycosidase</keyword>
<keyword evidence="8" id="KW-0472">Membrane</keyword>
<dbReference type="InterPro" id="IPR031335">
    <property type="entry name" value="Glyco_hydro_63_C"/>
</dbReference>